<evidence type="ECO:0000259" key="1">
    <source>
        <dbReference type="PROSITE" id="PS50943"/>
    </source>
</evidence>
<comment type="caution">
    <text evidence="2">The sequence shown here is derived from an EMBL/GenBank/DDBJ whole genome shotgun (WGS) entry which is preliminary data.</text>
</comment>
<dbReference type="Pfam" id="PF01381">
    <property type="entry name" value="HTH_3"/>
    <property type="match status" value="1"/>
</dbReference>
<dbReference type="CDD" id="cd00093">
    <property type="entry name" value="HTH_XRE"/>
    <property type="match status" value="1"/>
</dbReference>
<gene>
    <name evidence="2" type="ORF">G5B05_17985</name>
</gene>
<protein>
    <submittedName>
        <fullName evidence="2">Helix-turn-helix transcriptional regulator</fullName>
    </submittedName>
</protein>
<feature type="domain" description="HTH cro/C1-type" evidence="1">
    <location>
        <begin position="11"/>
        <end position="63"/>
    </location>
</feature>
<accession>A0ABX2GII7</accession>
<dbReference type="EMBL" id="JAAITQ010000135">
    <property type="protein sequence ID" value="NSE18211.1"/>
    <property type="molecule type" value="Genomic_DNA"/>
</dbReference>
<dbReference type="SMART" id="SM00530">
    <property type="entry name" value="HTH_XRE"/>
    <property type="match status" value="1"/>
</dbReference>
<dbReference type="Gene3D" id="1.10.260.40">
    <property type="entry name" value="lambda repressor-like DNA-binding domains"/>
    <property type="match status" value="1"/>
</dbReference>
<sequence length="63" mass="7090">MKGATSIQERLWELRKDKGLNLEELSELTGISKSALGSYEKEDYKEINHGNLITLADFYGVSV</sequence>
<proteinExistence type="predicted"/>
<dbReference type="PROSITE" id="PS50943">
    <property type="entry name" value="HTH_CROC1"/>
    <property type="match status" value="1"/>
</dbReference>
<evidence type="ECO:0000313" key="2">
    <source>
        <dbReference type="EMBL" id="NSE18211.1"/>
    </source>
</evidence>
<feature type="non-terminal residue" evidence="2">
    <location>
        <position position="63"/>
    </location>
</feature>
<dbReference type="SUPFAM" id="SSF47413">
    <property type="entry name" value="lambda repressor-like DNA-binding domains"/>
    <property type="match status" value="1"/>
</dbReference>
<dbReference type="Proteomes" id="UP000768180">
    <property type="component" value="Unassembled WGS sequence"/>
</dbReference>
<dbReference type="InterPro" id="IPR010982">
    <property type="entry name" value="Lambda_DNA-bd_dom_sf"/>
</dbReference>
<dbReference type="RefSeq" id="WP_173770495.1">
    <property type="nucleotide sequence ID" value="NZ_JAAITQ010000135.1"/>
</dbReference>
<name>A0ABX2GII7_9FIRM</name>
<evidence type="ECO:0000313" key="3">
    <source>
        <dbReference type="Proteomes" id="UP000768180"/>
    </source>
</evidence>
<reference evidence="2 3" key="1">
    <citation type="journal article" date="2020" name="Cell Host Microbe">
        <title>Functional and Genomic Variation between Human-Derived Isolates of Lachnospiraceae Reveals Inter- and Intra-Species Diversity.</title>
        <authorList>
            <person name="Sorbara M.T."/>
            <person name="Littmann E.R."/>
            <person name="Fontana E."/>
            <person name="Moody T.U."/>
            <person name="Kohout C.E."/>
            <person name="Gjonbalaj M."/>
            <person name="Eaton V."/>
            <person name="Seok R."/>
            <person name="Leiner I.M."/>
            <person name="Pamer E.G."/>
        </authorList>
    </citation>
    <scope>NUCLEOTIDE SEQUENCE [LARGE SCALE GENOMIC DNA]</scope>
    <source>
        <strain evidence="2 3">MSK.14.54</strain>
    </source>
</reference>
<dbReference type="InterPro" id="IPR001387">
    <property type="entry name" value="Cro/C1-type_HTH"/>
</dbReference>
<organism evidence="2 3">
    <name type="scientific">Fusicatenibacter saccharivorans</name>
    <dbReference type="NCBI Taxonomy" id="1150298"/>
    <lineage>
        <taxon>Bacteria</taxon>
        <taxon>Bacillati</taxon>
        <taxon>Bacillota</taxon>
        <taxon>Clostridia</taxon>
        <taxon>Lachnospirales</taxon>
        <taxon>Lachnospiraceae</taxon>
        <taxon>Fusicatenibacter</taxon>
    </lineage>
</organism>
<keyword evidence="3" id="KW-1185">Reference proteome</keyword>